<keyword evidence="2" id="KW-1185">Reference proteome</keyword>
<evidence type="ECO:0000313" key="2">
    <source>
        <dbReference type="Proteomes" id="UP000193498"/>
    </source>
</evidence>
<accession>A0A1Y1YCQ1</accession>
<sequence>MRVVTRPFSSICQWFIFLMFVFPRSFSRDPPMISLRSLFTFDSLVISQWMARLATQ</sequence>
<gene>
    <name evidence="1" type="ORF">K493DRAFT_22802</name>
</gene>
<protein>
    <submittedName>
        <fullName evidence="1">Uncharacterized protein</fullName>
    </submittedName>
</protein>
<reference evidence="1 2" key="1">
    <citation type="submission" date="2016-07" db="EMBL/GenBank/DDBJ databases">
        <title>Pervasive Adenine N6-methylation of Active Genes in Fungi.</title>
        <authorList>
            <consortium name="DOE Joint Genome Institute"/>
            <person name="Mondo S.J."/>
            <person name="Dannebaum R.O."/>
            <person name="Kuo R.C."/>
            <person name="Labutti K."/>
            <person name="Haridas S."/>
            <person name="Kuo A."/>
            <person name="Salamov A."/>
            <person name="Ahrendt S.R."/>
            <person name="Lipzen A."/>
            <person name="Sullivan W."/>
            <person name="Andreopoulos W.B."/>
            <person name="Clum A."/>
            <person name="Lindquist E."/>
            <person name="Daum C."/>
            <person name="Ramamoorthy G.K."/>
            <person name="Gryganskyi A."/>
            <person name="Culley D."/>
            <person name="Magnuson J.K."/>
            <person name="James T.Y."/>
            <person name="O'Malley M.A."/>
            <person name="Stajich J.E."/>
            <person name="Spatafora J.W."/>
            <person name="Visel A."/>
            <person name="Grigoriev I.V."/>
        </authorList>
    </citation>
    <scope>NUCLEOTIDE SEQUENCE [LARGE SCALE GENOMIC DNA]</scope>
    <source>
        <strain evidence="1 2">CBS 931.73</strain>
    </source>
</reference>
<evidence type="ECO:0000313" key="1">
    <source>
        <dbReference type="EMBL" id="ORX95752.1"/>
    </source>
</evidence>
<comment type="caution">
    <text evidence="1">The sequence shown here is derived from an EMBL/GenBank/DDBJ whole genome shotgun (WGS) entry which is preliminary data.</text>
</comment>
<proteinExistence type="predicted"/>
<organism evidence="1 2">
    <name type="scientific">Basidiobolus meristosporus CBS 931.73</name>
    <dbReference type="NCBI Taxonomy" id="1314790"/>
    <lineage>
        <taxon>Eukaryota</taxon>
        <taxon>Fungi</taxon>
        <taxon>Fungi incertae sedis</taxon>
        <taxon>Zoopagomycota</taxon>
        <taxon>Entomophthoromycotina</taxon>
        <taxon>Basidiobolomycetes</taxon>
        <taxon>Basidiobolales</taxon>
        <taxon>Basidiobolaceae</taxon>
        <taxon>Basidiobolus</taxon>
    </lineage>
</organism>
<dbReference type="InParanoid" id="A0A1Y1YCQ1"/>
<name>A0A1Y1YCQ1_9FUNG</name>
<dbReference type="AlphaFoldDB" id="A0A1Y1YCQ1"/>
<dbReference type="Proteomes" id="UP000193498">
    <property type="component" value="Unassembled WGS sequence"/>
</dbReference>
<dbReference type="EMBL" id="MCFE01000168">
    <property type="protein sequence ID" value="ORX95752.1"/>
    <property type="molecule type" value="Genomic_DNA"/>
</dbReference>